<dbReference type="OrthoDB" id="37081at2"/>
<feature type="domain" description="HTH lacI-type" evidence="4">
    <location>
        <begin position="5"/>
        <end position="59"/>
    </location>
</feature>
<dbReference type="Pfam" id="PF13377">
    <property type="entry name" value="Peripla_BP_3"/>
    <property type="match status" value="1"/>
</dbReference>
<dbReference type="STRING" id="1577474.GA0111570_103328"/>
<evidence type="ECO:0000313" key="6">
    <source>
        <dbReference type="Proteomes" id="UP000199086"/>
    </source>
</evidence>
<dbReference type="GO" id="GO:0003700">
    <property type="term" value="F:DNA-binding transcription factor activity"/>
    <property type="evidence" value="ECO:0007669"/>
    <property type="project" value="TreeGrafter"/>
</dbReference>
<dbReference type="InterPro" id="IPR010982">
    <property type="entry name" value="Lambda_DNA-bd_dom_sf"/>
</dbReference>
<dbReference type="PROSITE" id="PS50932">
    <property type="entry name" value="HTH_LACI_2"/>
    <property type="match status" value="1"/>
</dbReference>
<accession>A0A1G6GIF8</accession>
<proteinExistence type="predicted"/>
<dbReference type="InterPro" id="IPR028082">
    <property type="entry name" value="Peripla_BP_I"/>
</dbReference>
<dbReference type="Gene3D" id="3.40.50.2300">
    <property type="match status" value="2"/>
</dbReference>
<dbReference type="EMBL" id="FMYF01000003">
    <property type="protein sequence ID" value="SDB81699.1"/>
    <property type="molecule type" value="Genomic_DNA"/>
</dbReference>
<dbReference type="SUPFAM" id="SSF53822">
    <property type="entry name" value="Periplasmic binding protein-like I"/>
    <property type="match status" value="1"/>
</dbReference>
<dbReference type="InterPro" id="IPR000843">
    <property type="entry name" value="HTH_LacI"/>
</dbReference>
<dbReference type="PRINTS" id="PR00036">
    <property type="entry name" value="HTHLACI"/>
</dbReference>
<evidence type="ECO:0000259" key="4">
    <source>
        <dbReference type="PROSITE" id="PS50932"/>
    </source>
</evidence>
<dbReference type="CDD" id="cd01392">
    <property type="entry name" value="HTH_LacI"/>
    <property type="match status" value="1"/>
</dbReference>
<dbReference type="PROSITE" id="PS00356">
    <property type="entry name" value="HTH_LACI_1"/>
    <property type="match status" value="1"/>
</dbReference>
<name>A0A1G6GIF8_9ACTN</name>
<dbReference type="Proteomes" id="UP000199086">
    <property type="component" value="Unassembled WGS sequence"/>
</dbReference>
<dbReference type="Gene3D" id="1.10.260.40">
    <property type="entry name" value="lambda repressor-like DNA-binding domains"/>
    <property type="match status" value="1"/>
</dbReference>
<dbReference type="CDD" id="cd06267">
    <property type="entry name" value="PBP1_LacI_sugar_binding-like"/>
    <property type="match status" value="1"/>
</dbReference>
<keyword evidence="1" id="KW-0805">Transcription regulation</keyword>
<gene>
    <name evidence="5" type="ORF">GA0111570_103328</name>
</gene>
<dbReference type="PANTHER" id="PTHR30146">
    <property type="entry name" value="LACI-RELATED TRANSCRIPTIONAL REPRESSOR"/>
    <property type="match status" value="1"/>
</dbReference>
<keyword evidence="3" id="KW-0804">Transcription</keyword>
<evidence type="ECO:0000256" key="2">
    <source>
        <dbReference type="ARBA" id="ARBA00023125"/>
    </source>
</evidence>
<keyword evidence="6" id="KW-1185">Reference proteome</keyword>
<dbReference type="SMART" id="SM00354">
    <property type="entry name" value="HTH_LACI"/>
    <property type="match status" value="1"/>
</dbReference>
<reference evidence="5 6" key="1">
    <citation type="submission" date="2016-06" db="EMBL/GenBank/DDBJ databases">
        <authorList>
            <person name="Olsen C.W."/>
            <person name="Carey S."/>
            <person name="Hinshaw L."/>
            <person name="Karasin A.I."/>
        </authorList>
    </citation>
    <scope>NUCLEOTIDE SEQUENCE [LARGE SCALE GENOMIC DNA]</scope>
    <source>
        <strain evidence="5 6">LZ-22</strain>
    </source>
</reference>
<dbReference type="RefSeq" id="WP_092608023.1">
    <property type="nucleotide sequence ID" value="NZ_FMYF01000003.1"/>
</dbReference>
<dbReference type="SUPFAM" id="SSF47413">
    <property type="entry name" value="lambda repressor-like DNA-binding domains"/>
    <property type="match status" value="1"/>
</dbReference>
<organism evidence="5 6">
    <name type="scientific">Raineyella antarctica</name>
    <dbReference type="NCBI Taxonomy" id="1577474"/>
    <lineage>
        <taxon>Bacteria</taxon>
        <taxon>Bacillati</taxon>
        <taxon>Actinomycetota</taxon>
        <taxon>Actinomycetes</taxon>
        <taxon>Propionibacteriales</taxon>
        <taxon>Propionibacteriaceae</taxon>
        <taxon>Raineyella</taxon>
    </lineage>
</organism>
<dbReference type="GO" id="GO:0000976">
    <property type="term" value="F:transcription cis-regulatory region binding"/>
    <property type="evidence" value="ECO:0007669"/>
    <property type="project" value="TreeGrafter"/>
</dbReference>
<dbReference type="PANTHER" id="PTHR30146:SF109">
    <property type="entry name" value="HTH-TYPE TRANSCRIPTIONAL REGULATOR GALS"/>
    <property type="match status" value="1"/>
</dbReference>
<dbReference type="Pfam" id="PF00356">
    <property type="entry name" value="LacI"/>
    <property type="match status" value="1"/>
</dbReference>
<sequence length="344" mass="36923">MSARPTIRDVARAAGVSVGTVSNALNRPDVVSADTLGRIEQAIEDLGFVRNASASQLRTGSSPTVGVVVTEISNPFFVEASTAMERRIRDEKCLMMLASSHGNAATEARLLRHFQEQNVRGVLLTPSDDDLSAAETLVAAGIPVVLFDVHGTSEKVSSVAADDVSGADAAVGHLLDLGHRRIAFLDGPIEVHQARDRLAGARLAYERRGLSPEEAGLRVVHLPQFDAEAGAAGTARLLRSEDEPCTAIFCANDLMALGVYRVLRQHDISVPEQMSVVGYDDITLAAQLSVPLTTVRQPMVRIGFTAADLLFRHEERAAHLLFKPELIIRDSTAAPVAGRTPKDR</sequence>
<protein>
    <submittedName>
        <fullName evidence="5">Transcriptional regulator, LacI family</fullName>
    </submittedName>
</protein>
<evidence type="ECO:0000256" key="3">
    <source>
        <dbReference type="ARBA" id="ARBA00023163"/>
    </source>
</evidence>
<keyword evidence="2" id="KW-0238">DNA-binding</keyword>
<dbReference type="AlphaFoldDB" id="A0A1G6GIF8"/>
<evidence type="ECO:0000313" key="5">
    <source>
        <dbReference type="EMBL" id="SDB81699.1"/>
    </source>
</evidence>
<dbReference type="InterPro" id="IPR046335">
    <property type="entry name" value="LacI/GalR-like_sensor"/>
</dbReference>
<evidence type="ECO:0000256" key="1">
    <source>
        <dbReference type="ARBA" id="ARBA00023015"/>
    </source>
</evidence>